<dbReference type="Proteomes" id="UP000839617">
    <property type="component" value="Unassembled WGS sequence"/>
</dbReference>
<dbReference type="PANTHER" id="PTHR43273">
    <property type="entry name" value="ANAEROBIC SULFATASE-MATURATING ENZYME HOMOLOG ASLB-RELATED"/>
    <property type="match status" value="1"/>
</dbReference>
<reference evidence="22" key="3">
    <citation type="journal article" date="2018" name="Genome Biol.">
        <title>SKESA: strategic k-mer extension for scrupulous assemblies.</title>
        <authorList>
            <person name="Souvorov A."/>
            <person name="Agarwala R."/>
            <person name="Lipman D.J."/>
        </authorList>
    </citation>
    <scope>NUCLEOTIDE SEQUENCE</scope>
    <source>
        <strain evidence="21">Salmonella enterica</strain>
        <strain evidence="22">U302</strain>
    </source>
</reference>
<evidence type="ECO:0000313" key="25">
    <source>
        <dbReference type="EMBL" id="MLP84326.1"/>
    </source>
</evidence>
<reference evidence="8 26" key="2">
    <citation type="journal article" date="2015" name="Genome Announc.">
        <title>Complete Genome Sequencing of a Multidrug-Resistant and Human-Invasive Salmonella enterica Serovar Typhimurium Strain of the Emerging Sequence Type 213 Genotype.</title>
        <authorList>
            <person name="Calva E."/>
            <person name="Silva C."/>
            <person name="Zaidi M.B."/>
            <person name="Sanchez-Flores A."/>
            <person name="Estrada K."/>
            <person name="Silva G.G."/>
            <person name="Soto-Jimenez L.M."/>
            <person name="Wiesner M."/>
            <person name="Fernandez-Mora M."/>
            <person name="Edwards R.A."/>
            <person name="Vinuesa P."/>
        </authorList>
    </citation>
    <scope>NUCLEOTIDE SEQUENCE [LARGE SCALE GENOMIC DNA]</scope>
    <source>
        <strain evidence="8 26">YU39</strain>
    </source>
</reference>
<dbReference type="SFLD" id="SFLDG01386">
    <property type="entry name" value="main_SPASM_domain-containing"/>
    <property type="match status" value="1"/>
</dbReference>
<dbReference type="EMBL" id="AAHNIA010000015">
    <property type="protein sequence ID" value="EBY1702221.1"/>
    <property type="molecule type" value="Genomic_DNA"/>
</dbReference>
<dbReference type="RefSeq" id="WP_000933432.1">
    <property type="nucleotide sequence ID" value="NZ_AP023291.1"/>
</dbReference>
<dbReference type="Proteomes" id="UP000885258">
    <property type="component" value="Unassembled WGS sequence"/>
</dbReference>
<evidence type="ECO:0000256" key="6">
    <source>
        <dbReference type="ARBA" id="ARBA00023601"/>
    </source>
</evidence>
<dbReference type="NCBIfam" id="TIGR03942">
    <property type="entry name" value="sulfatase_rSAM"/>
    <property type="match status" value="1"/>
</dbReference>
<dbReference type="Proteomes" id="UP000839909">
    <property type="component" value="Unassembled WGS sequence"/>
</dbReference>
<dbReference type="EMBL" id="DAAFPQ010000001">
    <property type="protein sequence ID" value="HAB0969213.1"/>
    <property type="molecule type" value="Genomic_DNA"/>
</dbReference>
<proteinExistence type="inferred from homology"/>
<dbReference type="Proteomes" id="UP000839581">
    <property type="component" value="Unassembled WGS sequence"/>
</dbReference>
<dbReference type="Proteomes" id="UP000839911">
    <property type="component" value="Unassembled WGS sequence"/>
</dbReference>
<evidence type="ECO:0000313" key="13">
    <source>
        <dbReference type="EMBL" id="EBZ6919856.1"/>
    </source>
</evidence>
<evidence type="ECO:0000313" key="19">
    <source>
        <dbReference type="EMBL" id="ECY5340129.1"/>
    </source>
</evidence>
<dbReference type="EMBL" id="DAANJT010000004">
    <property type="protein sequence ID" value="HAD0173794.1"/>
    <property type="molecule type" value="Genomic_DNA"/>
</dbReference>
<evidence type="ECO:0000313" key="20">
    <source>
        <dbReference type="EMBL" id="EDI6665773.1"/>
    </source>
</evidence>
<keyword evidence="2" id="KW-0949">S-adenosyl-L-methionine</keyword>
<evidence type="ECO:0000313" key="10">
    <source>
        <dbReference type="EMBL" id="EBW3628080.1"/>
    </source>
</evidence>
<dbReference type="EMBL" id="AAMLUT010000011">
    <property type="protein sequence ID" value="EDI6665773.1"/>
    <property type="molecule type" value="Genomic_DNA"/>
</dbReference>
<dbReference type="EMBL" id="AAKRET010000023">
    <property type="protein sequence ID" value="ECU8355689.1"/>
    <property type="molecule type" value="Genomic_DNA"/>
</dbReference>
<accession>A0A0D6IE12</accession>
<evidence type="ECO:0000256" key="2">
    <source>
        <dbReference type="ARBA" id="ARBA00022691"/>
    </source>
</evidence>
<dbReference type="GO" id="GO:0016491">
    <property type="term" value="F:oxidoreductase activity"/>
    <property type="evidence" value="ECO:0007669"/>
    <property type="project" value="InterPro"/>
</dbReference>
<reference evidence="23 27" key="1">
    <citation type="submission" date="2014-09" db="EMBL/GenBank/DDBJ databases">
        <title>Salmonella Genotype and Phenotype Association.</title>
        <authorList>
            <person name="Chen Y."/>
            <person name="Folster J."/>
            <person name="Ayers S."/>
            <person name="Kabera C."/>
            <person name="Li C."/>
            <person name="Mukherjee S."/>
            <person name="Lam C."/>
            <person name="Zhao S."/>
            <person name="McDermott P."/>
        </authorList>
    </citation>
    <scope>NUCLEOTIDE SEQUENCE [LARGE SCALE GENOMIC DNA]</scope>
    <source>
        <strain evidence="23 27">CVM N32045</strain>
    </source>
</reference>
<dbReference type="Proteomes" id="UP000034636">
    <property type="component" value="Chromosome"/>
</dbReference>
<evidence type="ECO:0000256" key="3">
    <source>
        <dbReference type="ARBA" id="ARBA00022723"/>
    </source>
</evidence>
<dbReference type="EMBL" id="AAIKGB010000002">
    <property type="protein sequence ID" value="ECF1542131.1"/>
    <property type="molecule type" value="Genomic_DNA"/>
</dbReference>
<evidence type="ECO:0000313" key="16">
    <source>
        <dbReference type="EMBL" id="ECU8355689.1"/>
    </source>
</evidence>
<evidence type="ECO:0000313" key="12">
    <source>
        <dbReference type="EMBL" id="EBY1702221.1"/>
    </source>
</evidence>
<evidence type="ECO:0000313" key="17">
    <source>
        <dbReference type="EMBL" id="ECV8760153.1"/>
    </source>
</evidence>
<evidence type="ECO:0000256" key="5">
    <source>
        <dbReference type="ARBA" id="ARBA00023014"/>
    </source>
</evidence>
<evidence type="ECO:0000256" key="4">
    <source>
        <dbReference type="ARBA" id="ARBA00023004"/>
    </source>
</evidence>
<comment type="cofactor">
    <cofactor evidence="1">
        <name>[4Fe-4S] cluster</name>
        <dbReference type="ChEBI" id="CHEBI:49883"/>
    </cofactor>
</comment>
<dbReference type="Proteomes" id="UP000839915">
    <property type="component" value="Unassembled WGS sequence"/>
</dbReference>
<evidence type="ECO:0000313" key="11">
    <source>
        <dbReference type="EMBL" id="EBW5461169.1"/>
    </source>
</evidence>
<dbReference type="GO" id="GO:0051536">
    <property type="term" value="F:iron-sulfur cluster binding"/>
    <property type="evidence" value="ECO:0007669"/>
    <property type="project" value="UniProtKB-KW"/>
</dbReference>
<dbReference type="Proteomes" id="UP000054461">
    <property type="component" value="Unassembled WGS sequence"/>
</dbReference>
<dbReference type="InterPro" id="IPR058240">
    <property type="entry name" value="rSAM_sf"/>
</dbReference>
<evidence type="ECO:0000313" key="9">
    <source>
        <dbReference type="EMBL" id="EBU9271227.1"/>
    </source>
</evidence>
<feature type="domain" description="Radical SAM core" evidence="7">
    <location>
        <begin position="18"/>
        <end position="249"/>
    </location>
</feature>
<comment type="similarity">
    <text evidence="6">Belongs to the radical SAM superfamily. Anaerobic sulfatase-maturating enzyme family.</text>
</comment>
<dbReference type="Gene3D" id="3.20.20.70">
    <property type="entry name" value="Aldolase class I"/>
    <property type="match status" value="1"/>
</dbReference>
<dbReference type="NCBIfam" id="TIGR04085">
    <property type="entry name" value="rSAM_more_4Fe4S"/>
    <property type="match status" value="1"/>
</dbReference>
<dbReference type="Proteomes" id="UP000839616">
    <property type="component" value="Unassembled WGS sequence"/>
</dbReference>
<dbReference type="AlphaFoldDB" id="A0A0D6IE12"/>
<organism evidence="22">
    <name type="scientific">Salmonella typhimurium</name>
    <dbReference type="NCBI Taxonomy" id="90371"/>
    <lineage>
        <taxon>Bacteria</taxon>
        <taxon>Pseudomonadati</taxon>
        <taxon>Pseudomonadota</taxon>
        <taxon>Gammaproteobacteria</taxon>
        <taxon>Enterobacterales</taxon>
        <taxon>Enterobacteriaceae</taxon>
        <taxon>Salmonella</taxon>
    </lineage>
</organism>
<dbReference type="SFLD" id="SFLDG01067">
    <property type="entry name" value="SPASM/twitch_domain_containing"/>
    <property type="match status" value="1"/>
</dbReference>
<dbReference type="Proteomes" id="UP000839905">
    <property type="component" value="Unassembled WGS sequence"/>
</dbReference>
<name>A0A0D6IE12_SALTM</name>
<dbReference type="Proteomes" id="UP000885385">
    <property type="component" value="Unassembled WGS sequence"/>
</dbReference>
<evidence type="ECO:0000313" key="28">
    <source>
        <dbReference type="Proteomes" id="UP000338496"/>
    </source>
</evidence>
<dbReference type="InterPro" id="IPR007197">
    <property type="entry name" value="rSAM"/>
</dbReference>
<dbReference type="Proteomes" id="UP000839907">
    <property type="component" value="Unassembled WGS sequence"/>
</dbReference>
<protein>
    <submittedName>
        <fullName evidence="22">Anaerobic sulfatase maturase</fullName>
    </submittedName>
    <submittedName>
        <fullName evidence="8">Putative arylsulfatase regulator</fullName>
    </submittedName>
    <submittedName>
        <fullName evidence="23">Radical SAM protein</fullName>
    </submittedName>
</protein>
<dbReference type="Proteomes" id="UP000839914">
    <property type="component" value="Unassembled WGS sequence"/>
</dbReference>
<evidence type="ECO:0000256" key="1">
    <source>
        <dbReference type="ARBA" id="ARBA00001966"/>
    </source>
</evidence>
<dbReference type="Pfam" id="PF04055">
    <property type="entry name" value="Radical_SAM"/>
    <property type="match status" value="1"/>
</dbReference>
<dbReference type="OMA" id="WCAGGCP"/>
<accession>A0A0F7J9Z6</accession>
<keyword evidence="5" id="KW-0411">Iron-sulfur</keyword>
<reference evidence="22" key="6">
    <citation type="submission" date="2019-08" db="EMBL/GenBank/DDBJ databases">
        <authorList>
            <consortium name="NCBI Pathogen Detection Project"/>
        </authorList>
    </citation>
    <scope>NUCLEOTIDE SEQUENCE</scope>
    <source>
        <strain evidence="21">Salmonella enterica</strain>
        <strain evidence="22">U302</strain>
    </source>
</reference>
<dbReference type="PANTHER" id="PTHR43273:SF3">
    <property type="entry name" value="ANAEROBIC SULFATASE-MATURATING ENZYME HOMOLOG ASLB-RELATED"/>
    <property type="match status" value="1"/>
</dbReference>
<dbReference type="EMBL" id="AAHIPE010000001">
    <property type="protein sequence ID" value="EBW5461169.1"/>
    <property type="molecule type" value="Genomic_DNA"/>
</dbReference>
<dbReference type="InterPro" id="IPR023885">
    <property type="entry name" value="4Fe4S-binding_SPASM_dom"/>
</dbReference>
<evidence type="ECO:0000313" key="15">
    <source>
        <dbReference type="EMBL" id="ECF1542131.1"/>
    </source>
</evidence>
<dbReference type="EMBL" id="AAHDPU010000002">
    <property type="protein sequence ID" value="EBU9271227.1"/>
    <property type="molecule type" value="Genomic_DNA"/>
</dbReference>
<dbReference type="EMBL" id="AAHIDF010000007">
    <property type="protein sequence ID" value="EBW3628080.1"/>
    <property type="molecule type" value="Genomic_DNA"/>
</dbReference>
<dbReference type="InterPro" id="IPR013785">
    <property type="entry name" value="Aldolase_TIM"/>
</dbReference>
<dbReference type="EMBL" id="AAIGQE010000004">
    <property type="protein sequence ID" value="ECE0295040.1"/>
    <property type="molecule type" value="Genomic_DNA"/>
</dbReference>
<evidence type="ECO:0000313" key="14">
    <source>
        <dbReference type="EMBL" id="ECE0295040.1"/>
    </source>
</evidence>
<dbReference type="PROSITE" id="PS51918">
    <property type="entry name" value="RADICAL_SAM"/>
    <property type="match status" value="1"/>
</dbReference>
<dbReference type="EMBL" id="CP011428">
    <property type="protein sequence ID" value="AKH08759.1"/>
    <property type="molecule type" value="Genomic_DNA"/>
</dbReference>
<keyword evidence="3" id="KW-0479">Metal-binding</keyword>
<dbReference type="EMBL" id="AALDNI010000003">
    <property type="protein sequence ID" value="ECY5340129.1"/>
    <property type="molecule type" value="Genomic_DNA"/>
</dbReference>
<dbReference type="PATRIC" id="fig|59201.135.peg.272"/>
<dbReference type="Proteomes" id="UP000338496">
    <property type="component" value="Unassembled WGS sequence"/>
</dbReference>
<dbReference type="GO" id="GO:0046872">
    <property type="term" value="F:metal ion binding"/>
    <property type="evidence" value="ECO:0007669"/>
    <property type="project" value="UniProtKB-KW"/>
</dbReference>
<dbReference type="EMBL" id="AAKVET010000002">
    <property type="protein sequence ID" value="ECW0638922.1"/>
    <property type="molecule type" value="Genomic_DNA"/>
</dbReference>
<evidence type="ECO:0000259" key="7">
    <source>
        <dbReference type="PROSITE" id="PS51918"/>
    </source>
</evidence>
<accession>A0A0M2J408</accession>
<dbReference type="SFLD" id="SFLDS00029">
    <property type="entry name" value="Radical_SAM"/>
    <property type="match status" value="1"/>
</dbReference>
<reference evidence="20" key="4">
    <citation type="submission" date="2018-07" db="EMBL/GenBank/DDBJ databases">
        <authorList>
            <consortium name="PulseNet: The National Subtyping Network for Foodborne Disease Surveillance"/>
            <person name="Tarr C.L."/>
            <person name="Trees E."/>
            <person name="Katz L.S."/>
            <person name="Carleton-Romer H.A."/>
            <person name="Stroika S."/>
            <person name="Kucerova Z."/>
            <person name="Roache K.F."/>
            <person name="Sabol A.L."/>
            <person name="Besser J."/>
            <person name="Gerner-Smidt P."/>
        </authorList>
    </citation>
    <scope>NUCLEOTIDE SEQUENCE [LARGE SCALE GENOMIC DNA]</scope>
    <source>
        <strain evidence="16">PNUSAS008736</strain>
        <strain evidence="20">PNUSAS016739</strain>
    </source>
</reference>
<evidence type="ECO:0000313" key="23">
    <source>
        <dbReference type="EMBL" id="KTZ12132.1"/>
    </source>
</evidence>
<evidence type="ECO:0000313" key="21">
    <source>
        <dbReference type="EMBL" id="HAB0969213.1"/>
    </source>
</evidence>
<dbReference type="SUPFAM" id="SSF102114">
    <property type="entry name" value="Radical SAM enzymes"/>
    <property type="match status" value="1"/>
</dbReference>
<dbReference type="eggNOG" id="COG0641">
    <property type="taxonomic scope" value="Bacteria"/>
</dbReference>
<evidence type="ECO:0000313" key="27">
    <source>
        <dbReference type="Proteomes" id="UP000054461"/>
    </source>
</evidence>
<dbReference type="EMBL" id="RVDJ01000002">
    <property type="protein sequence ID" value="MLP84326.1"/>
    <property type="molecule type" value="Genomic_DNA"/>
</dbReference>
<dbReference type="InterPro" id="IPR023867">
    <property type="entry name" value="Sulphatase_maturase_rSAM"/>
</dbReference>
<dbReference type="Proteomes" id="UP000839595">
    <property type="component" value="Unassembled WGS sequence"/>
</dbReference>
<reference evidence="12" key="5">
    <citation type="submission" date="2018-07" db="EMBL/GenBank/DDBJ databases">
        <authorList>
            <person name="Ashton P.M."/>
            <person name="Dallman T."/>
            <person name="Nair S."/>
            <person name="De Pinna E."/>
            <person name="Peters T."/>
            <person name="Grant K."/>
        </authorList>
    </citation>
    <scope>NUCLEOTIDE SEQUENCE [LARGE SCALE GENOMIC DNA]</scope>
    <source>
        <strain evidence="10">231108</strain>
        <strain evidence="15">265852</strain>
        <strain evidence="24">29290</strain>
        <strain evidence="12">356083</strain>
        <strain evidence="11">422529</strain>
        <strain evidence="25">425567</strain>
        <strain evidence="19">43916</strain>
        <strain evidence="9">488670</strain>
        <strain evidence="13">632340</strain>
        <strain evidence="17">86846</strain>
    </source>
</reference>
<dbReference type="EMBL" id="RSUA01000006">
    <property type="protein sequence ID" value="MIT48152.1"/>
    <property type="molecule type" value="Genomic_DNA"/>
</dbReference>
<dbReference type="EMBL" id="AAKUOT010000006">
    <property type="protein sequence ID" value="ECV8760153.1"/>
    <property type="molecule type" value="Genomic_DNA"/>
</dbReference>
<dbReference type="EMBL" id="AAHRYM010000002">
    <property type="protein sequence ID" value="EBZ6919856.1"/>
    <property type="molecule type" value="Genomic_DNA"/>
</dbReference>
<evidence type="ECO:0000313" key="18">
    <source>
        <dbReference type="EMBL" id="ECW0638922.1"/>
    </source>
</evidence>
<gene>
    <name evidence="17" type="ORF">AAB27_04525</name>
    <name evidence="24" type="ORF">AU613_04465</name>
    <name evidence="19" type="ORF">AVC05_02545</name>
    <name evidence="16" type="ORF">B1P38_19305</name>
    <name evidence="14" type="ORF">CE70_07500</name>
    <name evidence="20" type="ORF">CFF59_10980</name>
    <name evidence="23" type="ORF">DD95_12120</name>
    <name evidence="9" type="ORF">DMO92_03875</name>
    <name evidence="10" type="ORF">DPF41_08250</name>
    <name evidence="11" type="ORF">DPS76_01645</name>
    <name evidence="25" type="ORF">DRM14_03050</name>
    <name evidence="12" type="ORF">DU071_09755</name>
    <name evidence="15" type="ORF">E0935_02555</name>
    <name evidence="13" type="ORF">EER35_02440</name>
    <name evidence="18" type="ORF">F3R12_03400</name>
    <name evidence="22" type="ORF">G0L77_05470</name>
    <name evidence="21" type="ORF">GB466_01160</name>
    <name evidence="8" type="ORF">SE14_03319</name>
</gene>
<dbReference type="KEGG" id="seni:CY43_16280"/>
<evidence type="ECO:0000313" key="8">
    <source>
        <dbReference type="EMBL" id="AKH08759.1"/>
    </source>
</evidence>
<reference evidence="18" key="7">
    <citation type="submission" date="2019-09" db="EMBL/GenBank/DDBJ databases">
        <authorList>
            <consortium name="GenomeTrakr network: Whole genome sequencing for foodborne pathogen traceback"/>
        </authorList>
    </citation>
    <scope>NUCLEOTIDE SEQUENCE [LARGE SCALE GENOMIC DNA]</scope>
    <source>
        <strain evidence="18">AUSMDU00020735</strain>
        <strain evidence="14 28">VA_WGS-00080</strain>
    </source>
</reference>
<dbReference type="CDD" id="cd01335">
    <property type="entry name" value="Radical_SAM"/>
    <property type="match status" value="1"/>
</dbReference>
<evidence type="ECO:0000313" key="26">
    <source>
        <dbReference type="Proteomes" id="UP000034636"/>
    </source>
</evidence>
<sequence length="394" mass="44694">MLNLNTLRQQQIPVMTEYRAQIPFHILAKPIGPACNLACRYCYYPQGETPVEKMNESTLEIFICRYIAAQPASAREINFVWQGGEPLLAGIGFYKKVIALQQRYAPDGVTISNSLQTNATLLNDAWCRLFRDNNFTIGISLEGSEDLQNHHRPGKRGEASYPAVLRGITLLQHYRVDFNVLIVVHDDMARHAAAIYDHVVSLGVRYLQFQPLMNEGNALQQRYQLSADNWGRFMIDIWRQWRKRGDMGRVFVINIEQAWAQYFTHISATCVHSARCGTNLVMEPDGKLYACDHLINSQHYLGQLANNTLAPAVDSATRLPFGIKKSQRRECQRCSVKIVCQGGCPAHINSAGYNRLCSGYYSFFTEILAPLRAWPRDLNGLKAWRADVMGRFSG</sequence>
<evidence type="ECO:0000313" key="22">
    <source>
        <dbReference type="EMBL" id="HAD0173794.1"/>
    </source>
</evidence>
<dbReference type="EMBL" id="JYVU01000027">
    <property type="protein sequence ID" value="KTZ12132.1"/>
    <property type="molecule type" value="Genomic_DNA"/>
</dbReference>
<keyword evidence="4" id="KW-0408">Iron</keyword>
<evidence type="ECO:0000313" key="24">
    <source>
        <dbReference type="EMBL" id="MIT48152.1"/>
    </source>
</evidence>
<dbReference type="Proteomes" id="UP000839908">
    <property type="component" value="Unassembled WGS sequence"/>
</dbReference>
<dbReference type="SFLD" id="SFLDG01072">
    <property type="entry name" value="dehydrogenase_like"/>
    <property type="match status" value="1"/>
</dbReference>
<dbReference type="SFLD" id="SFLDG01384">
    <property type="entry name" value="thioether_bond_formation_requi"/>
    <property type="match status" value="1"/>
</dbReference>